<evidence type="ECO:0000256" key="2">
    <source>
        <dbReference type="SAM" id="MobiDB-lite"/>
    </source>
</evidence>
<organism evidence="3 4">
    <name type="scientific">Mucor saturninus</name>
    <dbReference type="NCBI Taxonomy" id="64648"/>
    <lineage>
        <taxon>Eukaryota</taxon>
        <taxon>Fungi</taxon>
        <taxon>Fungi incertae sedis</taxon>
        <taxon>Mucoromycota</taxon>
        <taxon>Mucoromycotina</taxon>
        <taxon>Mucoromycetes</taxon>
        <taxon>Mucorales</taxon>
        <taxon>Mucorineae</taxon>
        <taxon>Mucoraceae</taxon>
        <taxon>Mucor</taxon>
    </lineage>
</organism>
<evidence type="ECO:0000256" key="1">
    <source>
        <dbReference type="SAM" id="Coils"/>
    </source>
</evidence>
<evidence type="ECO:0000313" key="3">
    <source>
        <dbReference type="EMBL" id="KAG2191281.1"/>
    </source>
</evidence>
<feature type="compositionally biased region" description="Polar residues" evidence="2">
    <location>
        <begin position="260"/>
        <end position="289"/>
    </location>
</feature>
<gene>
    <name evidence="3" type="ORF">INT47_001831</name>
</gene>
<feature type="compositionally biased region" description="Basic and acidic residues" evidence="2">
    <location>
        <begin position="290"/>
        <end position="300"/>
    </location>
</feature>
<evidence type="ECO:0000313" key="4">
    <source>
        <dbReference type="Proteomes" id="UP000603453"/>
    </source>
</evidence>
<accession>A0A8H7QGZ0</accession>
<feature type="coiled-coil region" evidence="1">
    <location>
        <begin position="3"/>
        <end position="30"/>
    </location>
</feature>
<sequence length="311" mass="35874">MSSEQLEQLLANQQAQINRLEQLLLTQTNAQPSAEPPNQQQQQQQMEEEQLVSQLHSLDIRPDYTWKPSPFLSEVMQFNQPLFTTNTLTDDKRKAIIEQYSGQKDMDYQPPDTVPLAARAMKPHLTKQDRSLKRLQYLASATFRPLDVLALELSNDNTNPNVQRYLHMLNDCCSLLLNLTSEMTEMRKTIAFQASNPRFSSTNPSSQNTYIMPVDDFQAALAQQTTTLQNVQKASRFGQRPQVNTNQNHFSHTTQTQQFFRTGPSSQQGGYNTHNTQTNKFSKPTYNKFNKSDTHTDRRNTNPFRQQQQQQ</sequence>
<feature type="region of interest" description="Disordered" evidence="2">
    <location>
        <begin position="260"/>
        <end position="311"/>
    </location>
</feature>
<feature type="region of interest" description="Disordered" evidence="2">
    <location>
        <begin position="30"/>
        <end position="50"/>
    </location>
</feature>
<keyword evidence="1" id="KW-0175">Coiled coil</keyword>
<name>A0A8H7QGZ0_9FUNG</name>
<proteinExistence type="predicted"/>
<keyword evidence="4" id="KW-1185">Reference proteome</keyword>
<dbReference type="EMBL" id="JAEPRD010000443">
    <property type="protein sequence ID" value="KAG2191281.1"/>
    <property type="molecule type" value="Genomic_DNA"/>
</dbReference>
<comment type="caution">
    <text evidence="3">The sequence shown here is derived from an EMBL/GenBank/DDBJ whole genome shotgun (WGS) entry which is preliminary data.</text>
</comment>
<dbReference type="Proteomes" id="UP000603453">
    <property type="component" value="Unassembled WGS sequence"/>
</dbReference>
<dbReference type="AlphaFoldDB" id="A0A8H7QGZ0"/>
<dbReference type="OrthoDB" id="2256709at2759"/>
<reference evidence="3" key="1">
    <citation type="submission" date="2020-12" db="EMBL/GenBank/DDBJ databases">
        <title>Metabolic potential, ecology and presence of endohyphal bacteria is reflected in genomic diversity of Mucoromycotina.</title>
        <authorList>
            <person name="Muszewska A."/>
            <person name="Okrasinska A."/>
            <person name="Steczkiewicz K."/>
            <person name="Drgas O."/>
            <person name="Orlowska M."/>
            <person name="Perlinska-Lenart U."/>
            <person name="Aleksandrzak-Piekarczyk T."/>
            <person name="Szatraj K."/>
            <person name="Zielenkiewicz U."/>
            <person name="Pilsyk S."/>
            <person name="Malc E."/>
            <person name="Mieczkowski P."/>
            <person name="Kruszewska J.S."/>
            <person name="Biernat P."/>
            <person name="Pawlowska J."/>
        </authorList>
    </citation>
    <scope>NUCLEOTIDE SEQUENCE</scope>
    <source>
        <strain evidence="3">WA0000017839</strain>
    </source>
</reference>
<protein>
    <submittedName>
        <fullName evidence="3">Uncharacterized protein</fullName>
    </submittedName>
</protein>